<dbReference type="Gene3D" id="3.90.550.10">
    <property type="entry name" value="Spore Coat Polysaccharide Biosynthesis Protein SpsA, Chain A"/>
    <property type="match status" value="1"/>
</dbReference>
<gene>
    <name evidence="2" type="primary">Aste57867_6081</name>
    <name evidence="1" type="ORF">As57867_006067</name>
    <name evidence="2" type="ORF">ASTE57867_6081</name>
</gene>
<dbReference type="InterPro" id="IPR029044">
    <property type="entry name" value="Nucleotide-diphossugar_trans"/>
</dbReference>
<sequence>MLCTQRMDELFGLIDPAPDSLVASLACICNPMKLAHYPKSWVPSNCPYWQHEHGMPKSEDGPKYFNSGMMVLHPNTATFNRLVKHFQAESDLSRYPFPDQDFLNEMFPNFKVASYKYNAVKTLRRAHPGVWNMEEVKNVHYILTKPWDVVEHPDDEDDIRDDGIRPTSHDDGFHDLYRMWWRQRDTAVL</sequence>
<evidence type="ECO:0000313" key="1">
    <source>
        <dbReference type="EMBL" id="KAF0709137.1"/>
    </source>
</evidence>
<dbReference type="AlphaFoldDB" id="A0A485KH31"/>
<reference evidence="2 3" key="1">
    <citation type="submission" date="2019-03" db="EMBL/GenBank/DDBJ databases">
        <authorList>
            <person name="Gaulin E."/>
            <person name="Dumas B."/>
        </authorList>
    </citation>
    <scope>NUCLEOTIDE SEQUENCE [LARGE SCALE GENOMIC DNA]</scope>
    <source>
        <strain evidence="2">CBS 568.67</strain>
    </source>
</reference>
<dbReference type="EMBL" id="VJMH01002340">
    <property type="protein sequence ID" value="KAF0709137.1"/>
    <property type="molecule type" value="Genomic_DNA"/>
</dbReference>
<evidence type="ECO:0000313" key="3">
    <source>
        <dbReference type="Proteomes" id="UP000332933"/>
    </source>
</evidence>
<dbReference type="Proteomes" id="UP000332933">
    <property type="component" value="Unassembled WGS sequence"/>
</dbReference>
<dbReference type="PANTHER" id="PTHR11183">
    <property type="entry name" value="GLYCOGENIN SUBFAMILY MEMBER"/>
    <property type="match status" value="1"/>
</dbReference>
<evidence type="ECO:0000313" key="2">
    <source>
        <dbReference type="EMBL" id="VFT83090.1"/>
    </source>
</evidence>
<dbReference type="InterPro" id="IPR050587">
    <property type="entry name" value="GNT1/Glycosyltrans_8"/>
</dbReference>
<organism evidence="2 3">
    <name type="scientific">Aphanomyces stellatus</name>
    <dbReference type="NCBI Taxonomy" id="120398"/>
    <lineage>
        <taxon>Eukaryota</taxon>
        <taxon>Sar</taxon>
        <taxon>Stramenopiles</taxon>
        <taxon>Oomycota</taxon>
        <taxon>Saprolegniomycetes</taxon>
        <taxon>Saprolegniales</taxon>
        <taxon>Verrucalvaceae</taxon>
        <taxon>Aphanomyces</taxon>
    </lineage>
</organism>
<dbReference type="OrthoDB" id="2014201at2759"/>
<accession>A0A485KH31</accession>
<name>A0A485KH31_9STRA</name>
<dbReference type="EMBL" id="CAADRA010002342">
    <property type="protein sequence ID" value="VFT83090.1"/>
    <property type="molecule type" value="Genomic_DNA"/>
</dbReference>
<dbReference type="SUPFAM" id="SSF53448">
    <property type="entry name" value="Nucleotide-diphospho-sugar transferases"/>
    <property type="match status" value="1"/>
</dbReference>
<dbReference type="GO" id="GO:0016757">
    <property type="term" value="F:glycosyltransferase activity"/>
    <property type="evidence" value="ECO:0007669"/>
    <property type="project" value="InterPro"/>
</dbReference>
<proteinExistence type="predicted"/>
<dbReference type="InterPro" id="IPR002495">
    <property type="entry name" value="Glyco_trans_8"/>
</dbReference>
<protein>
    <submittedName>
        <fullName evidence="2">Aste57867_6081 protein</fullName>
    </submittedName>
</protein>
<reference evidence="1" key="2">
    <citation type="submission" date="2019-06" db="EMBL/GenBank/DDBJ databases">
        <title>Genomics analysis of Aphanomyces spp. identifies a new class of oomycete effector associated with host adaptation.</title>
        <authorList>
            <person name="Gaulin E."/>
        </authorList>
    </citation>
    <scope>NUCLEOTIDE SEQUENCE</scope>
    <source>
        <strain evidence="1">CBS 578.67</strain>
    </source>
</reference>
<keyword evidence="3" id="KW-1185">Reference proteome</keyword>
<dbReference type="Pfam" id="PF01501">
    <property type="entry name" value="Glyco_transf_8"/>
    <property type="match status" value="1"/>
</dbReference>